<sequence>MNQVNTESAQTMRQTQYTWDTSKCFPFESTWSILQKFTMFNACGARDIQREFGIPSKRQHPQNWSDRDRDLHGWGALAPSIVKEALRLTDLQVRTAQTSNYIRPEEVKALASRSLRYCALCITTGFHTPLHQLLITSTCPIHNTVLLNTCMHCGKLTPLYALSRQAFYNPYGCAECGEVWLKKSQVKEVTAGEHAERFRILSEIEEWLNSRKEDRTIEGEIARLTRFVSGEDDFHASVRRLPERWADVLGVRTPHLVGTLRDTDIHITIEYVTANLPAPDLESSLSNKPFFDVYRAIRRTLTRRLRKNHRHCFEKMGRSIWFPVTDRELSVRRLCPEAYALLLWRMFWENVDIPQKFFSRQLLLIRSEAVLASDRIPSGLPEQAAIRIFGMECLRTFRRCLDLGASMQHRDHITFPLYRLHNDRGMEWILKIKSTGTTQGLHWWWPKRWEHACCFPKHKFERSHDSLMRIAC</sequence>
<protein>
    <recommendedName>
        <fullName evidence="3">TniQ protein</fullName>
    </recommendedName>
</protein>
<organism evidence="1 2">
    <name type="scientific">Nitrospira lenta</name>
    <dbReference type="NCBI Taxonomy" id="1436998"/>
    <lineage>
        <taxon>Bacteria</taxon>
        <taxon>Pseudomonadati</taxon>
        <taxon>Nitrospirota</taxon>
        <taxon>Nitrospiria</taxon>
        <taxon>Nitrospirales</taxon>
        <taxon>Nitrospiraceae</taxon>
        <taxon>Nitrospira</taxon>
    </lineage>
</organism>
<reference evidence="2" key="1">
    <citation type="submission" date="2018-04" db="EMBL/GenBank/DDBJ databases">
        <authorList>
            <person name="Lucker S."/>
            <person name="Sakoula D."/>
        </authorList>
    </citation>
    <scope>NUCLEOTIDE SEQUENCE [LARGE SCALE GENOMIC DNA]</scope>
</reference>
<evidence type="ECO:0000313" key="1">
    <source>
        <dbReference type="EMBL" id="SPP66393.1"/>
    </source>
</evidence>
<evidence type="ECO:0000313" key="2">
    <source>
        <dbReference type="Proteomes" id="UP000248168"/>
    </source>
</evidence>
<keyword evidence="2" id="KW-1185">Reference proteome</keyword>
<dbReference type="InParanoid" id="A0A330L8U3"/>
<dbReference type="RefSeq" id="WP_146216224.1">
    <property type="nucleotide sequence ID" value="NZ_OUNR01000019.1"/>
</dbReference>
<gene>
    <name evidence="1" type="ORF">NITLEN_60196</name>
</gene>
<dbReference type="OrthoDB" id="2543325at2"/>
<dbReference type="EMBL" id="OUNR01000019">
    <property type="protein sequence ID" value="SPP66393.1"/>
    <property type="molecule type" value="Genomic_DNA"/>
</dbReference>
<proteinExistence type="predicted"/>
<evidence type="ECO:0008006" key="3">
    <source>
        <dbReference type="Google" id="ProtNLM"/>
    </source>
</evidence>
<name>A0A330L8U3_9BACT</name>
<accession>A0A330L8U3</accession>
<dbReference type="AlphaFoldDB" id="A0A330L8U3"/>
<dbReference type="Proteomes" id="UP000248168">
    <property type="component" value="Unassembled WGS sequence"/>
</dbReference>